<keyword evidence="2" id="KW-1185">Reference proteome</keyword>
<accession>A0A1I5HAR0</accession>
<gene>
    <name evidence="1" type="ORF">SAMN04488056_106132</name>
</gene>
<dbReference type="EMBL" id="FOVR01000006">
    <property type="protein sequence ID" value="SFO45428.1"/>
    <property type="molecule type" value="Genomic_DNA"/>
</dbReference>
<dbReference type="OrthoDB" id="7581025at2"/>
<name>A0A1I5HAR0_9HYPH</name>
<dbReference type="Proteomes" id="UP000199236">
    <property type="component" value="Unassembled WGS sequence"/>
</dbReference>
<evidence type="ECO:0000313" key="2">
    <source>
        <dbReference type="Proteomes" id="UP000199236"/>
    </source>
</evidence>
<proteinExistence type="predicted"/>
<reference evidence="1 2" key="1">
    <citation type="submission" date="2016-10" db="EMBL/GenBank/DDBJ databases">
        <authorList>
            <person name="de Groot N.N."/>
        </authorList>
    </citation>
    <scope>NUCLEOTIDE SEQUENCE [LARGE SCALE GENOMIC DNA]</scope>
    <source>
        <strain evidence="1 2">CGMCC 1.9157</strain>
    </source>
</reference>
<dbReference type="RefSeq" id="WP_090072953.1">
    <property type="nucleotide sequence ID" value="NZ_FOVR01000006.1"/>
</dbReference>
<protein>
    <submittedName>
        <fullName evidence="1">Uncharacterized protein</fullName>
    </submittedName>
</protein>
<dbReference type="AlphaFoldDB" id="A0A1I5HAR0"/>
<evidence type="ECO:0000313" key="1">
    <source>
        <dbReference type="EMBL" id="SFO45428.1"/>
    </source>
</evidence>
<organism evidence="1 2">
    <name type="scientific">Cohaesibacter marisflavi</name>
    <dbReference type="NCBI Taxonomy" id="655353"/>
    <lineage>
        <taxon>Bacteria</taxon>
        <taxon>Pseudomonadati</taxon>
        <taxon>Pseudomonadota</taxon>
        <taxon>Alphaproteobacteria</taxon>
        <taxon>Hyphomicrobiales</taxon>
        <taxon>Cohaesibacteraceae</taxon>
    </lineage>
</organism>
<dbReference type="STRING" id="655353.SAMN04488056_106132"/>
<dbReference type="NCBIfam" id="NF047331">
    <property type="entry name" value="phage_HTJ"/>
    <property type="match status" value="1"/>
</dbReference>
<sequence>MSWTKEDLANLKKAFALGAKKTKINGEEVEYRSLSEMKEIIDMIERDLAGKPRSDFIHTIYES</sequence>